<dbReference type="Gene3D" id="3.40.50.150">
    <property type="entry name" value="Vaccinia Virus protein VP39"/>
    <property type="match status" value="1"/>
</dbReference>
<gene>
    <name evidence="1" type="ORF">Taro_004059</name>
</gene>
<dbReference type="PANTHER" id="PTHR31009">
    <property type="entry name" value="S-ADENOSYL-L-METHIONINE:CARBOXYL METHYLTRANSFERASE FAMILY PROTEIN"/>
    <property type="match status" value="1"/>
</dbReference>
<accession>A0A843TTR0</accession>
<name>A0A843TTR0_COLES</name>
<dbReference type="OrthoDB" id="1523883at2759"/>
<dbReference type="InterPro" id="IPR005299">
    <property type="entry name" value="MeTrfase_7"/>
</dbReference>
<reference evidence="1" key="1">
    <citation type="submission" date="2017-07" db="EMBL/GenBank/DDBJ databases">
        <title>Taro Niue Genome Assembly and Annotation.</title>
        <authorList>
            <person name="Atibalentja N."/>
            <person name="Keating K."/>
            <person name="Fields C.J."/>
        </authorList>
    </citation>
    <scope>NUCLEOTIDE SEQUENCE</scope>
    <source>
        <strain evidence="1">Niue_2</strain>
        <tissue evidence="1">Leaf</tissue>
    </source>
</reference>
<dbReference type="SUPFAM" id="SSF53335">
    <property type="entry name" value="S-adenosyl-L-methionine-dependent methyltransferases"/>
    <property type="match status" value="1"/>
</dbReference>
<comment type="caution">
    <text evidence="1">The sequence shown here is derived from an EMBL/GenBank/DDBJ whole genome shotgun (WGS) entry which is preliminary data.</text>
</comment>
<sequence length="361" mass="39969">MLVESTSVRVPTGPKSRSRRLAACSAWRPLLRANAARCVSKPLRREQHIHTSDVQQQALSLSNKFHLPNRPPALYLRPGGFKQPSASLQRLQLLHHSRPTIKWRVTRRIPQRTPQCVTPVRSTNRRALFGNRKGDVTLHLFDAFAYKRFSCMNGRAKKGFPIGDDGAIFLPIDDKGGHRFLIGDDLGCSSRPNVLSVVSGVVDSVEKKCWQLCRRPPEFQLFLNDLPGNDFNSIFRSLQALHERRVASAGLGKELGQCFVAGVPGSFYGRLFQSKSVHFFHSSSSLHWLSQTNPRQDGESAKKVAAFSSSILKLFSLPGFPWASGSGAGSELHLPASTGHACISNPDEARPSVAILMFVRI</sequence>
<dbReference type="InterPro" id="IPR029063">
    <property type="entry name" value="SAM-dependent_MTases_sf"/>
</dbReference>
<proteinExistence type="predicted"/>
<dbReference type="Proteomes" id="UP000652761">
    <property type="component" value="Unassembled WGS sequence"/>
</dbReference>
<evidence type="ECO:0000313" key="1">
    <source>
        <dbReference type="EMBL" id="MQL71729.1"/>
    </source>
</evidence>
<dbReference type="Pfam" id="PF03492">
    <property type="entry name" value="Methyltransf_7"/>
    <property type="match status" value="1"/>
</dbReference>
<keyword evidence="2" id="KW-1185">Reference proteome</keyword>
<evidence type="ECO:0000313" key="2">
    <source>
        <dbReference type="Proteomes" id="UP000652761"/>
    </source>
</evidence>
<dbReference type="GO" id="GO:0008168">
    <property type="term" value="F:methyltransferase activity"/>
    <property type="evidence" value="ECO:0007669"/>
    <property type="project" value="InterPro"/>
</dbReference>
<dbReference type="AlphaFoldDB" id="A0A843TTR0"/>
<protein>
    <submittedName>
        <fullName evidence="1">Uncharacterized protein</fullName>
    </submittedName>
</protein>
<dbReference type="EMBL" id="NMUH01000107">
    <property type="protein sequence ID" value="MQL71729.1"/>
    <property type="molecule type" value="Genomic_DNA"/>
</dbReference>
<organism evidence="1 2">
    <name type="scientific">Colocasia esculenta</name>
    <name type="common">Wild taro</name>
    <name type="synonym">Arum esculentum</name>
    <dbReference type="NCBI Taxonomy" id="4460"/>
    <lineage>
        <taxon>Eukaryota</taxon>
        <taxon>Viridiplantae</taxon>
        <taxon>Streptophyta</taxon>
        <taxon>Embryophyta</taxon>
        <taxon>Tracheophyta</taxon>
        <taxon>Spermatophyta</taxon>
        <taxon>Magnoliopsida</taxon>
        <taxon>Liliopsida</taxon>
        <taxon>Araceae</taxon>
        <taxon>Aroideae</taxon>
        <taxon>Colocasieae</taxon>
        <taxon>Colocasia</taxon>
    </lineage>
</organism>